<keyword evidence="1 4" id="KW-0808">Transferase</keyword>
<name>A0A7D5E7W2_9EURY</name>
<dbReference type="SUPFAM" id="SSF55729">
    <property type="entry name" value="Acyl-CoA N-acyltransferases (Nat)"/>
    <property type="match status" value="1"/>
</dbReference>
<proteinExistence type="predicted"/>
<dbReference type="InterPro" id="IPR000182">
    <property type="entry name" value="GNAT_dom"/>
</dbReference>
<evidence type="ECO:0000256" key="1">
    <source>
        <dbReference type="ARBA" id="ARBA00022679"/>
    </source>
</evidence>
<dbReference type="PANTHER" id="PTHR43626:SF4">
    <property type="entry name" value="GCN5-RELATED N-ACETYLTRANSFERASE 2, CHLOROPLASTIC"/>
    <property type="match status" value="1"/>
</dbReference>
<feature type="domain" description="N-acetyltransferase" evidence="3">
    <location>
        <begin position="1"/>
        <end position="137"/>
    </location>
</feature>
<keyword evidence="2" id="KW-0012">Acyltransferase</keyword>
<dbReference type="Pfam" id="PF00583">
    <property type="entry name" value="Acetyltransf_1"/>
    <property type="match status" value="1"/>
</dbReference>
<evidence type="ECO:0000313" key="4">
    <source>
        <dbReference type="EMBL" id="QLC48975.1"/>
    </source>
</evidence>
<dbReference type="GeneID" id="55820238"/>
<keyword evidence="5" id="KW-1185">Reference proteome</keyword>
<dbReference type="AlphaFoldDB" id="A0A7D5E7W2"/>
<dbReference type="PANTHER" id="PTHR43626">
    <property type="entry name" value="ACYL-COA N-ACYLTRANSFERASE"/>
    <property type="match status" value="1"/>
</dbReference>
<dbReference type="InterPro" id="IPR045039">
    <property type="entry name" value="NSI-like"/>
</dbReference>
<dbReference type="GO" id="GO:0008080">
    <property type="term" value="F:N-acetyltransferase activity"/>
    <property type="evidence" value="ECO:0007669"/>
    <property type="project" value="InterPro"/>
</dbReference>
<dbReference type="InterPro" id="IPR016181">
    <property type="entry name" value="Acyl_CoA_acyltransferase"/>
</dbReference>
<dbReference type="CDD" id="cd04301">
    <property type="entry name" value="NAT_SF"/>
    <property type="match status" value="1"/>
</dbReference>
<evidence type="ECO:0000259" key="3">
    <source>
        <dbReference type="PROSITE" id="PS51186"/>
    </source>
</evidence>
<dbReference type="Proteomes" id="UP000509594">
    <property type="component" value="Chromosome"/>
</dbReference>
<dbReference type="RefSeq" id="WP_176964038.1">
    <property type="nucleotide sequence ID" value="NZ_CP058215.1"/>
</dbReference>
<dbReference type="Gene3D" id="3.40.630.30">
    <property type="match status" value="1"/>
</dbReference>
<dbReference type="OrthoDB" id="70064at2157"/>
<reference evidence="4 5" key="1">
    <citation type="submission" date="2020-06" db="EMBL/GenBank/DDBJ databases">
        <title>Methanolobus halotolerans sp. nov., isolated from a saline lake Tus in Siberia.</title>
        <authorList>
            <person name="Shen Y."/>
            <person name="Chen S.-C."/>
            <person name="Lai M.-C."/>
            <person name="Huang H.-H."/>
            <person name="Chiu H.-H."/>
            <person name="Tang S.-L."/>
            <person name="Rogozin D.Y."/>
            <person name="Degermendzhy A.G."/>
        </authorList>
    </citation>
    <scope>NUCLEOTIDE SEQUENCE [LARGE SCALE GENOMIC DNA]</scope>
    <source>
        <strain evidence="4 5">DSM 21339</strain>
    </source>
</reference>
<dbReference type="EMBL" id="CP058215">
    <property type="protein sequence ID" value="QLC48975.1"/>
    <property type="molecule type" value="Genomic_DNA"/>
</dbReference>
<dbReference type="PROSITE" id="PS51186">
    <property type="entry name" value="GNAT"/>
    <property type="match status" value="1"/>
</dbReference>
<protein>
    <submittedName>
        <fullName evidence="4">GNAT family N-acetyltransferase</fullName>
    </submittedName>
</protein>
<dbReference type="GO" id="GO:0005737">
    <property type="term" value="C:cytoplasm"/>
    <property type="evidence" value="ECO:0007669"/>
    <property type="project" value="TreeGrafter"/>
</dbReference>
<accession>A0A7D5E7W2</accession>
<evidence type="ECO:0000256" key="2">
    <source>
        <dbReference type="ARBA" id="ARBA00023315"/>
    </source>
</evidence>
<evidence type="ECO:0000313" key="5">
    <source>
        <dbReference type="Proteomes" id="UP000509594"/>
    </source>
</evidence>
<sequence>MTNYILKEKLPSIEEYIHLRKSVNWPYPNKAAIEKSLNNSNYCVCAVENGKVIGMSRIVGDDSFIFFITDVIVLPEYQKQGIGTALMERTMSYLKDNVQEYSYITLMCAKGMESFYEKFGFFRRPTGEYGCGMMVEL</sequence>
<gene>
    <name evidence="4" type="ORF">HWN40_01145</name>
</gene>
<organism evidence="4 5">
    <name type="scientific">Methanolobus zinderi</name>
    <dbReference type="NCBI Taxonomy" id="536044"/>
    <lineage>
        <taxon>Archaea</taxon>
        <taxon>Methanobacteriati</taxon>
        <taxon>Methanobacteriota</taxon>
        <taxon>Stenosarchaea group</taxon>
        <taxon>Methanomicrobia</taxon>
        <taxon>Methanosarcinales</taxon>
        <taxon>Methanosarcinaceae</taxon>
        <taxon>Methanolobus</taxon>
    </lineage>
</organism>
<dbReference type="KEGG" id="mzi:HWN40_01145"/>